<feature type="region of interest" description="Disordered" evidence="1">
    <location>
        <begin position="1"/>
        <end position="22"/>
    </location>
</feature>
<dbReference type="PATRIC" id="fig|947033.5.peg.3624"/>
<gene>
    <name evidence="2" type="ORF">Lste_3408</name>
</gene>
<evidence type="ECO:0000313" key="3">
    <source>
        <dbReference type="Proteomes" id="UP000054926"/>
    </source>
</evidence>
<protein>
    <recommendedName>
        <fullName evidence="4">Substrate of the Dot/Icm secretion system</fullName>
    </recommendedName>
</protein>
<evidence type="ECO:0000313" key="2">
    <source>
        <dbReference type="EMBL" id="KTD67202.1"/>
    </source>
</evidence>
<dbReference type="OrthoDB" id="5637992at2"/>
<reference evidence="2 3" key="1">
    <citation type="submission" date="2015-11" db="EMBL/GenBank/DDBJ databases">
        <title>Genomic analysis of 38 Legionella species identifies large and diverse effector repertoires.</title>
        <authorList>
            <person name="Burstein D."/>
            <person name="Amaro F."/>
            <person name="Zusman T."/>
            <person name="Lifshitz Z."/>
            <person name="Cohen O."/>
            <person name="Gilbert J.A."/>
            <person name="Pupko T."/>
            <person name="Shuman H.A."/>
            <person name="Segal G."/>
        </authorList>
    </citation>
    <scope>NUCLEOTIDE SEQUENCE [LARGE SCALE GENOMIC DNA]</scope>
    <source>
        <strain evidence="2 3">IMVS3376</strain>
    </source>
</reference>
<keyword evidence="3" id="KW-1185">Reference proteome</keyword>
<evidence type="ECO:0000256" key="1">
    <source>
        <dbReference type="SAM" id="MobiDB-lite"/>
    </source>
</evidence>
<feature type="region of interest" description="Disordered" evidence="1">
    <location>
        <begin position="380"/>
        <end position="407"/>
    </location>
</feature>
<dbReference type="Proteomes" id="UP000054926">
    <property type="component" value="Unassembled WGS sequence"/>
</dbReference>
<accession>A0A0W0ZDH2</accession>
<evidence type="ECO:0008006" key="4">
    <source>
        <dbReference type="Google" id="ProtNLM"/>
    </source>
</evidence>
<proteinExistence type="predicted"/>
<sequence>MRIKIEKPNDKNGEELILETSPPPLTATTGGDIWYCSDSVCNLIGGGVLGLMDISYADLPKDQQFNIELAVASGNIYHMLLGEPQPKFYSGIDENGVYYRLSKKVSEFTTWGNCIKESEAINATHEIEDSDGDDSEDTTKQYTVLGNKLVTGTNTFELGGQKGEIKRIVSTAIVSFFLNDIDTNPGNFGLVKYGNDYYMIKLDPECCFNHWFFSQDATSIVMAFNDIARNHSRDFLDNFTDNFCIEEIDECNWDVVNGFMSTEAANLEKFAIIYKIINTPLEEYELILRSCIDKKYNDKIEILLNGLRNKIALFSQCANTLKDYKEYCAQINMPEQTELVPPPAEEEMNINVTEQPLEIDENVFVHPSENANTLFSKRKAEATNTSNKRIKIDKTETEQTQNSLGNT</sequence>
<dbReference type="RefSeq" id="WP_157070785.1">
    <property type="nucleotide sequence ID" value="NZ_LNYY01000021.1"/>
</dbReference>
<feature type="compositionally biased region" description="Basic and acidic residues" evidence="1">
    <location>
        <begin position="1"/>
        <end position="14"/>
    </location>
</feature>
<dbReference type="EMBL" id="LNYY01000021">
    <property type="protein sequence ID" value="KTD67202.1"/>
    <property type="molecule type" value="Genomic_DNA"/>
</dbReference>
<organism evidence="2 3">
    <name type="scientific">Legionella steelei</name>
    <dbReference type="NCBI Taxonomy" id="947033"/>
    <lineage>
        <taxon>Bacteria</taxon>
        <taxon>Pseudomonadati</taxon>
        <taxon>Pseudomonadota</taxon>
        <taxon>Gammaproteobacteria</taxon>
        <taxon>Legionellales</taxon>
        <taxon>Legionellaceae</taxon>
        <taxon>Legionella</taxon>
    </lineage>
</organism>
<name>A0A0W0ZDH2_9GAMM</name>
<feature type="compositionally biased region" description="Polar residues" evidence="1">
    <location>
        <begin position="398"/>
        <end position="407"/>
    </location>
</feature>
<dbReference type="AlphaFoldDB" id="A0A0W0ZDH2"/>
<comment type="caution">
    <text evidence="2">The sequence shown here is derived from an EMBL/GenBank/DDBJ whole genome shotgun (WGS) entry which is preliminary data.</text>
</comment>